<feature type="region of interest" description="Disordered" evidence="1">
    <location>
        <begin position="74"/>
        <end position="114"/>
    </location>
</feature>
<evidence type="ECO:0000313" key="3">
    <source>
        <dbReference type="EMBL" id="BDS08369.1"/>
    </source>
</evidence>
<sequence length="114" mass="12151">MIRALLYCCVFAVSYTQAAPLPQVIPAVKEWVGSKGSLTVDTSKVFVNPQFTKELTPVTTLPAHELCWRSEHHGSCSETSTASSAEDDRFPKMASSLASSSPTLNDACTTPGGT</sequence>
<evidence type="ECO:0000256" key="2">
    <source>
        <dbReference type="SAM" id="SignalP"/>
    </source>
</evidence>
<feature type="chain" id="PRO_5043422975" evidence="2">
    <location>
        <begin position="19"/>
        <end position="114"/>
    </location>
</feature>
<dbReference type="EMBL" id="AP026866">
    <property type="protein sequence ID" value="BDS08369.1"/>
    <property type="molecule type" value="Genomic_DNA"/>
</dbReference>
<feature type="compositionally biased region" description="Polar residues" evidence="1">
    <location>
        <begin position="96"/>
        <end position="108"/>
    </location>
</feature>
<evidence type="ECO:0000256" key="1">
    <source>
        <dbReference type="SAM" id="MobiDB-lite"/>
    </source>
</evidence>
<keyword evidence="2" id="KW-0732">Signal</keyword>
<dbReference type="AlphaFoldDB" id="A0AAT9FR40"/>
<feature type="signal peptide" evidence="2">
    <location>
        <begin position="1"/>
        <end position="18"/>
    </location>
</feature>
<accession>A0AAT9FR40</accession>
<gene>
    <name evidence="3" type="ORF">NT6N_34090</name>
</gene>
<name>A0AAT9FR40_9BACT</name>
<protein>
    <submittedName>
        <fullName evidence="3">Uncharacterized protein</fullName>
    </submittedName>
</protein>
<reference evidence="3" key="1">
    <citation type="submission" date="2024-07" db="EMBL/GenBank/DDBJ databases">
        <title>Complete genome sequence of Verrucomicrobiaceae bacterium NT6N.</title>
        <authorList>
            <person name="Huang C."/>
            <person name="Takami H."/>
            <person name="Hamasaki K."/>
        </authorList>
    </citation>
    <scope>NUCLEOTIDE SEQUENCE</scope>
    <source>
        <strain evidence="3">NT6N</strain>
    </source>
</reference>
<proteinExistence type="predicted"/>
<organism evidence="3">
    <name type="scientific">Oceaniferula spumae</name>
    <dbReference type="NCBI Taxonomy" id="2979115"/>
    <lineage>
        <taxon>Bacteria</taxon>
        <taxon>Pseudomonadati</taxon>
        <taxon>Verrucomicrobiota</taxon>
        <taxon>Verrucomicrobiia</taxon>
        <taxon>Verrucomicrobiales</taxon>
        <taxon>Verrucomicrobiaceae</taxon>
        <taxon>Oceaniferula</taxon>
    </lineage>
</organism>
<dbReference type="KEGG" id="osu:NT6N_34090"/>